<evidence type="ECO:0000256" key="1">
    <source>
        <dbReference type="SAM" id="MobiDB-lite"/>
    </source>
</evidence>
<dbReference type="AlphaFoldDB" id="A0A8S9P482"/>
<feature type="compositionally biased region" description="Low complexity" evidence="1">
    <location>
        <begin position="203"/>
        <end position="213"/>
    </location>
</feature>
<protein>
    <submittedName>
        <fullName evidence="2">Uncharacterized protein</fullName>
    </submittedName>
</protein>
<feature type="region of interest" description="Disordered" evidence="1">
    <location>
        <begin position="277"/>
        <end position="296"/>
    </location>
</feature>
<reference evidence="2" key="1">
    <citation type="submission" date="2019-12" db="EMBL/GenBank/DDBJ databases">
        <title>Genome sequencing and annotation of Brassica cretica.</title>
        <authorList>
            <person name="Studholme D.J."/>
            <person name="Sarris P."/>
        </authorList>
    </citation>
    <scope>NUCLEOTIDE SEQUENCE</scope>
    <source>
        <strain evidence="2">PFS-109/04</strain>
        <tissue evidence="2">Leaf</tissue>
    </source>
</reference>
<comment type="caution">
    <text evidence="2">The sequence shown here is derived from an EMBL/GenBank/DDBJ whole genome shotgun (WGS) entry which is preliminary data.</text>
</comment>
<organism evidence="2 3">
    <name type="scientific">Brassica cretica</name>
    <name type="common">Mustard</name>
    <dbReference type="NCBI Taxonomy" id="69181"/>
    <lineage>
        <taxon>Eukaryota</taxon>
        <taxon>Viridiplantae</taxon>
        <taxon>Streptophyta</taxon>
        <taxon>Embryophyta</taxon>
        <taxon>Tracheophyta</taxon>
        <taxon>Spermatophyta</taxon>
        <taxon>Magnoliopsida</taxon>
        <taxon>eudicotyledons</taxon>
        <taxon>Gunneridae</taxon>
        <taxon>Pentapetalae</taxon>
        <taxon>rosids</taxon>
        <taxon>malvids</taxon>
        <taxon>Brassicales</taxon>
        <taxon>Brassicaceae</taxon>
        <taxon>Brassiceae</taxon>
        <taxon>Brassica</taxon>
    </lineage>
</organism>
<name>A0A8S9P482_BRACR</name>
<dbReference type="Proteomes" id="UP000712600">
    <property type="component" value="Unassembled WGS sequence"/>
</dbReference>
<proteinExistence type="predicted"/>
<feature type="compositionally biased region" description="Basic and acidic residues" evidence="1">
    <location>
        <begin position="284"/>
        <end position="296"/>
    </location>
</feature>
<dbReference type="EMBL" id="QGKX02001521">
    <property type="protein sequence ID" value="KAF3509031.1"/>
    <property type="molecule type" value="Genomic_DNA"/>
</dbReference>
<evidence type="ECO:0000313" key="2">
    <source>
        <dbReference type="EMBL" id="KAF3509031.1"/>
    </source>
</evidence>
<feature type="region of interest" description="Disordered" evidence="1">
    <location>
        <begin position="155"/>
        <end position="214"/>
    </location>
</feature>
<evidence type="ECO:0000313" key="3">
    <source>
        <dbReference type="Proteomes" id="UP000712600"/>
    </source>
</evidence>
<feature type="compositionally biased region" description="Basic and acidic residues" evidence="1">
    <location>
        <begin position="163"/>
        <end position="179"/>
    </location>
</feature>
<accession>A0A8S9P482</accession>
<sequence length="296" mass="33283">MSTPLLRINGESRPFLFFLPNSEVFLHCLRIHSGADPCNSQDQNCIRFSSPLVSMTTWIGGIYEQADIRNLKTEDQDAFLLTLAKSVFLKVVRCRLEHASAIAKASLMSKCVVVEIKEPETAAPSVWNDQKILVIQQFDAPQSMDQYMETYQIGDQADQNNSDEVRLPSRANQDDRAVYRLDPLTSGMELRPDPHPDKRTDRSSTSPSQPSRQAIANSRARLDLDHEVSQNDRDFSLDSSKARIIQLSEDLGRMSTLLDQPADCPGRSAFIQLLTATTPPWPDESGHQPKSHFDQI</sequence>
<gene>
    <name evidence="2" type="ORF">F2Q69_00003163</name>
</gene>
<feature type="compositionally biased region" description="Basic and acidic residues" evidence="1">
    <location>
        <begin position="190"/>
        <end position="202"/>
    </location>
</feature>